<reference evidence="5" key="1">
    <citation type="journal article" date="2015" name="Nature">
        <title>Complex archaea that bridge the gap between prokaryotes and eukaryotes.</title>
        <authorList>
            <person name="Spang A."/>
            <person name="Saw J.H."/>
            <person name="Jorgensen S.L."/>
            <person name="Zaremba-Niedzwiedzka K."/>
            <person name="Martijn J."/>
            <person name="Lind A.E."/>
            <person name="van Eijk R."/>
            <person name="Schleper C."/>
            <person name="Guy L."/>
            <person name="Ettema T.J."/>
        </authorList>
    </citation>
    <scope>NUCLEOTIDE SEQUENCE</scope>
</reference>
<protein>
    <recommendedName>
        <fullName evidence="6">50S ribosomal protein L12</fullName>
    </recommendedName>
</protein>
<feature type="region of interest" description="Disordered" evidence="4">
    <location>
        <begin position="61"/>
        <end position="89"/>
    </location>
</feature>
<dbReference type="EMBL" id="LAZR01001801">
    <property type="protein sequence ID" value="KKN38819.1"/>
    <property type="molecule type" value="Genomic_DNA"/>
</dbReference>
<name>A0A0F9Q8M8_9ZZZZ</name>
<proteinExistence type="inferred from homology"/>
<evidence type="ECO:0000256" key="3">
    <source>
        <dbReference type="ARBA" id="ARBA00023274"/>
    </source>
</evidence>
<evidence type="ECO:0000313" key="5">
    <source>
        <dbReference type="EMBL" id="KKN38819.1"/>
    </source>
</evidence>
<evidence type="ECO:0000256" key="1">
    <source>
        <dbReference type="ARBA" id="ARBA00005436"/>
    </source>
</evidence>
<keyword evidence="3" id="KW-0687">Ribonucleoprotein</keyword>
<dbReference type="Pfam" id="PF00428">
    <property type="entry name" value="Ribosomal_60s"/>
    <property type="match status" value="1"/>
</dbReference>
<comment type="similarity">
    <text evidence="1">Belongs to the eukaryotic ribosomal protein P1/P2 family.</text>
</comment>
<dbReference type="FunFam" id="1.10.10.1410:FF:000002">
    <property type="entry name" value="60S acidic ribosomal protein P2"/>
    <property type="match status" value="1"/>
</dbReference>
<evidence type="ECO:0000256" key="2">
    <source>
        <dbReference type="ARBA" id="ARBA00022980"/>
    </source>
</evidence>
<gene>
    <name evidence="5" type="ORF">LCGC14_0749600</name>
</gene>
<comment type="caution">
    <text evidence="5">The sequence shown here is derived from an EMBL/GenBank/DDBJ whole genome shotgun (WGS) entry which is preliminary data.</text>
</comment>
<sequence>MESIYAALLLHKVGSQITEATVEKVLTAAGAKSDKTEIAKLIAGLKEANIEEIIKSAGSISVSAAPAHSKVEEKKEEKEEEEEEEEPTGNFFKILEYPELVLSFNSLMK</sequence>
<dbReference type="GO" id="GO:1990904">
    <property type="term" value="C:ribonucleoprotein complex"/>
    <property type="evidence" value="ECO:0007669"/>
    <property type="project" value="UniProtKB-KW"/>
</dbReference>
<evidence type="ECO:0000256" key="4">
    <source>
        <dbReference type="SAM" id="MobiDB-lite"/>
    </source>
</evidence>
<keyword evidence="2" id="KW-0689">Ribosomal protein</keyword>
<accession>A0A0F9Q8M8</accession>
<dbReference type="Gene3D" id="1.10.10.1410">
    <property type="match status" value="1"/>
</dbReference>
<dbReference type="GO" id="GO:0005840">
    <property type="term" value="C:ribosome"/>
    <property type="evidence" value="ECO:0007669"/>
    <property type="project" value="UniProtKB-KW"/>
</dbReference>
<feature type="compositionally biased region" description="Acidic residues" evidence="4">
    <location>
        <begin position="78"/>
        <end position="87"/>
    </location>
</feature>
<dbReference type="AlphaFoldDB" id="A0A0F9Q8M8"/>
<dbReference type="InterPro" id="IPR038716">
    <property type="entry name" value="P1/P2_N_sf"/>
</dbReference>
<evidence type="ECO:0008006" key="6">
    <source>
        <dbReference type="Google" id="ProtNLM"/>
    </source>
</evidence>
<organism evidence="5">
    <name type="scientific">marine sediment metagenome</name>
    <dbReference type="NCBI Taxonomy" id="412755"/>
    <lineage>
        <taxon>unclassified sequences</taxon>
        <taxon>metagenomes</taxon>
        <taxon>ecological metagenomes</taxon>
    </lineage>
</organism>